<evidence type="ECO:0000313" key="2">
    <source>
        <dbReference type="EnsemblProtists" id="EKX37223"/>
    </source>
</evidence>
<keyword evidence="3" id="KW-1185">Reference proteome</keyword>
<name>L1ILT4_GUITC</name>
<evidence type="ECO:0000313" key="3">
    <source>
        <dbReference type="Proteomes" id="UP000011087"/>
    </source>
</evidence>
<protein>
    <submittedName>
        <fullName evidence="1 2">Uncharacterized protein</fullName>
    </submittedName>
</protein>
<reference evidence="3" key="2">
    <citation type="submission" date="2012-11" db="EMBL/GenBank/DDBJ databases">
        <authorList>
            <person name="Kuo A."/>
            <person name="Curtis B.A."/>
            <person name="Tanifuji G."/>
            <person name="Burki F."/>
            <person name="Gruber A."/>
            <person name="Irimia M."/>
            <person name="Maruyama S."/>
            <person name="Arias M.C."/>
            <person name="Ball S.G."/>
            <person name="Gile G.H."/>
            <person name="Hirakawa Y."/>
            <person name="Hopkins J.F."/>
            <person name="Rensing S.A."/>
            <person name="Schmutz J."/>
            <person name="Symeonidi A."/>
            <person name="Elias M."/>
            <person name="Eveleigh R.J."/>
            <person name="Herman E.K."/>
            <person name="Klute M.J."/>
            <person name="Nakayama T."/>
            <person name="Obornik M."/>
            <person name="Reyes-Prieto A."/>
            <person name="Armbrust E.V."/>
            <person name="Aves S.J."/>
            <person name="Beiko R.G."/>
            <person name="Coutinho P."/>
            <person name="Dacks J.B."/>
            <person name="Durnford D.G."/>
            <person name="Fast N.M."/>
            <person name="Green B.R."/>
            <person name="Grisdale C."/>
            <person name="Hempe F."/>
            <person name="Henrissat B."/>
            <person name="Hoppner M.P."/>
            <person name="Ishida K.-I."/>
            <person name="Kim E."/>
            <person name="Koreny L."/>
            <person name="Kroth P.G."/>
            <person name="Liu Y."/>
            <person name="Malik S.-B."/>
            <person name="Maier U.G."/>
            <person name="McRose D."/>
            <person name="Mock T."/>
            <person name="Neilson J.A."/>
            <person name="Onodera N.T."/>
            <person name="Poole A.M."/>
            <person name="Pritham E.J."/>
            <person name="Richards T.A."/>
            <person name="Rocap G."/>
            <person name="Roy S.W."/>
            <person name="Sarai C."/>
            <person name="Schaack S."/>
            <person name="Shirato S."/>
            <person name="Slamovits C.H."/>
            <person name="Spencer D.F."/>
            <person name="Suzuki S."/>
            <person name="Worden A.Z."/>
            <person name="Zauner S."/>
            <person name="Barry K."/>
            <person name="Bell C."/>
            <person name="Bharti A.K."/>
            <person name="Crow J.A."/>
            <person name="Grimwood J."/>
            <person name="Kramer R."/>
            <person name="Lindquist E."/>
            <person name="Lucas S."/>
            <person name="Salamov A."/>
            <person name="McFadden G.I."/>
            <person name="Lane C.E."/>
            <person name="Keeling P.J."/>
            <person name="Gray M.W."/>
            <person name="Grigoriev I.V."/>
            <person name="Archibald J.M."/>
        </authorList>
    </citation>
    <scope>NUCLEOTIDE SEQUENCE</scope>
    <source>
        <strain evidence="3">CCMP2712</strain>
    </source>
</reference>
<reference evidence="1 3" key="1">
    <citation type="journal article" date="2012" name="Nature">
        <title>Algal genomes reveal evolutionary mosaicism and the fate of nucleomorphs.</title>
        <authorList>
            <consortium name="DOE Joint Genome Institute"/>
            <person name="Curtis B.A."/>
            <person name="Tanifuji G."/>
            <person name="Burki F."/>
            <person name="Gruber A."/>
            <person name="Irimia M."/>
            <person name="Maruyama S."/>
            <person name="Arias M.C."/>
            <person name="Ball S.G."/>
            <person name="Gile G.H."/>
            <person name="Hirakawa Y."/>
            <person name="Hopkins J.F."/>
            <person name="Kuo A."/>
            <person name="Rensing S.A."/>
            <person name="Schmutz J."/>
            <person name="Symeonidi A."/>
            <person name="Elias M."/>
            <person name="Eveleigh R.J."/>
            <person name="Herman E.K."/>
            <person name="Klute M.J."/>
            <person name="Nakayama T."/>
            <person name="Obornik M."/>
            <person name="Reyes-Prieto A."/>
            <person name="Armbrust E.V."/>
            <person name="Aves S.J."/>
            <person name="Beiko R.G."/>
            <person name="Coutinho P."/>
            <person name="Dacks J.B."/>
            <person name="Durnford D.G."/>
            <person name="Fast N.M."/>
            <person name="Green B.R."/>
            <person name="Grisdale C.J."/>
            <person name="Hempel F."/>
            <person name="Henrissat B."/>
            <person name="Hoppner M.P."/>
            <person name="Ishida K."/>
            <person name="Kim E."/>
            <person name="Koreny L."/>
            <person name="Kroth P.G."/>
            <person name="Liu Y."/>
            <person name="Malik S.B."/>
            <person name="Maier U.G."/>
            <person name="McRose D."/>
            <person name="Mock T."/>
            <person name="Neilson J.A."/>
            <person name="Onodera N.T."/>
            <person name="Poole A.M."/>
            <person name="Pritham E.J."/>
            <person name="Richards T.A."/>
            <person name="Rocap G."/>
            <person name="Roy S.W."/>
            <person name="Sarai C."/>
            <person name="Schaack S."/>
            <person name="Shirato S."/>
            <person name="Slamovits C.H."/>
            <person name="Spencer D.F."/>
            <person name="Suzuki S."/>
            <person name="Worden A.Z."/>
            <person name="Zauner S."/>
            <person name="Barry K."/>
            <person name="Bell C."/>
            <person name="Bharti A.K."/>
            <person name="Crow J.A."/>
            <person name="Grimwood J."/>
            <person name="Kramer R."/>
            <person name="Lindquist E."/>
            <person name="Lucas S."/>
            <person name="Salamov A."/>
            <person name="McFadden G.I."/>
            <person name="Lane C.E."/>
            <person name="Keeling P.J."/>
            <person name="Gray M.W."/>
            <person name="Grigoriev I.V."/>
            <person name="Archibald J.M."/>
        </authorList>
    </citation>
    <scope>NUCLEOTIDE SEQUENCE</scope>
    <source>
        <strain evidence="1 3">CCMP2712</strain>
    </source>
</reference>
<reference evidence="2" key="3">
    <citation type="submission" date="2015-06" db="UniProtKB">
        <authorList>
            <consortium name="EnsemblProtists"/>
        </authorList>
    </citation>
    <scope>IDENTIFICATION</scope>
</reference>
<dbReference type="HOGENOM" id="CLU_2377249_0_0_1"/>
<organism evidence="1">
    <name type="scientific">Guillardia theta (strain CCMP2712)</name>
    <name type="common">Cryptophyte</name>
    <dbReference type="NCBI Taxonomy" id="905079"/>
    <lineage>
        <taxon>Eukaryota</taxon>
        <taxon>Cryptophyceae</taxon>
        <taxon>Pyrenomonadales</taxon>
        <taxon>Geminigeraceae</taxon>
        <taxon>Guillardia</taxon>
    </lineage>
</organism>
<dbReference type="GeneID" id="17293962"/>
<dbReference type="EMBL" id="JH993062">
    <property type="protein sequence ID" value="EKX37223.1"/>
    <property type="molecule type" value="Genomic_DNA"/>
</dbReference>
<dbReference type="EnsemblProtists" id="EKX37223">
    <property type="protein sequence ID" value="EKX37223"/>
    <property type="gene ID" value="GUITHDRAFT_155027"/>
</dbReference>
<dbReference type="RefSeq" id="XP_005824203.1">
    <property type="nucleotide sequence ID" value="XM_005824146.1"/>
</dbReference>
<evidence type="ECO:0000313" key="1">
    <source>
        <dbReference type="EMBL" id="EKX37223.1"/>
    </source>
</evidence>
<sequence>MPSYSSSDQMADEKCSCHWVTPNNSDHSLGLVDQVRELTLSNTNAKSEKDFVETSIRFNYLRTLWEKEFCASGPHDTIHFDGNVTPELAKYLNLW</sequence>
<accession>L1ILT4</accession>
<dbReference type="PaxDb" id="55529-EKX37223"/>
<gene>
    <name evidence="1" type="ORF">GUITHDRAFT_155027</name>
</gene>
<dbReference type="AlphaFoldDB" id="L1ILT4"/>
<dbReference type="Proteomes" id="UP000011087">
    <property type="component" value="Unassembled WGS sequence"/>
</dbReference>
<dbReference type="KEGG" id="gtt:GUITHDRAFT_155027"/>
<proteinExistence type="predicted"/>